<dbReference type="GO" id="GO:0015807">
    <property type="term" value="P:L-amino acid transport"/>
    <property type="evidence" value="ECO:0007669"/>
    <property type="project" value="TreeGrafter"/>
</dbReference>
<dbReference type="SUPFAM" id="SSF52540">
    <property type="entry name" value="P-loop containing nucleoside triphosphate hydrolases"/>
    <property type="match status" value="1"/>
</dbReference>
<accession>A0A6V8LTS5</accession>
<dbReference type="InterPro" id="IPR052156">
    <property type="entry name" value="BCAA_Transport_ATP-bd_LivF"/>
</dbReference>
<comment type="similarity">
    <text evidence="1">Belongs to the ABC transporter superfamily.</text>
</comment>
<sequence>MLTLTNVDVSYGKIAAVRRVSLHVDQGEIVALIGANGAGKTTLLSAVSGLIRPGGGSVTFDGADITRAQPDAIVRMGLCHVPERRLVFKPMSVTDNLLLGTYTRRGRASRADIARDMDAVHAMFPVLKDRARQPAGTLSGGEQQMLAIGRALMAGPRMLLLDEPGMGLAPTVCRDIFRRVLELRSQRGLTVLLVEQNAKSALSVADRAYVLETGRVILQGLSSELLANRDVQRAYLGRDKSQED</sequence>
<dbReference type="InterPro" id="IPR017871">
    <property type="entry name" value="ABC_transporter-like_CS"/>
</dbReference>
<dbReference type="PROSITE" id="PS50893">
    <property type="entry name" value="ABC_TRANSPORTER_2"/>
    <property type="match status" value="1"/>
</dbReference>
<evidence type="ECO:0000256" key="4">
    <source>
        <dbReference type="ARBA" id="ARBA00022840"/>
    </source>
</evidence>
<dbReference type="Gene3D" id="3.40.50.300">
    <property type="entry name" value="P-loop containing nucleotide triphosphate hydrolases"/>
    <property type="match status" value="1"/>
</dbReference>
<dbReference type="EMBL" id="BLTE01000004">
    <property type="protein sequence ID" value="GFK93499.1"/>
    <property type="molecule type" value="Genomic_DNA"/>
</dbReference>
<evidence type="ECO:0000259" key="6">
    <source>
        <dbReference type="PROSITE" id="PS50893"/>
    </source>
</evidence>
<dbReference type="SMART" id="SM00382">
    <property type="entry name" value="AAA"/>
    <property type="match status" value="1"/>
</dbReference>
<dbReference type="PROSITE" id="PS00211">
    <property type="entry name" value="ABC_TRANSPORTER_1"/>
    <property type="match status" value="1"/>
</dbReference>
<dbReference type="GO" id="GO:0016887">
    <property type="term" value="F:ATP hydrolysis activity"/>
    <property type="evidence" value="ECO:0007669"/>
    <property type="project" value="InterPro"/>
</dbReference>
<dbReference type="AlphaFoldDB" id="A0A6V8LTS5"/>
<protein>
    <submittedName>
        <fullName evidence="7">High-affinity branched-chain amino acid transport ATP-binding protein LivF</fullName>
    </submittedName>
</protein>
<evidence type="ECO:0000256" key="5">
    <source>
        <dbReference type="ARBA" id="ARBA00022970"/>
    </source>
</evidence>
<gene>
    <name evidence="7" type="primary">livF_5</name>
    <name evidence="7" type="ORF">NNJEOMEG_01332</name>
</gene>
<dbReference type="Pfam" id="PF00005">
    <property type="entry name" value="ABC_tran"/>
    <property type="match status" value="1"/>
</dbReference>
<name>A0A6V8LTS5_9BACT</name>
<dbReference type="InterPro" id="IPR027417">
    <property type="entry name" value="P-loop_NTPase"/>
</dbReference>
<keyword evidence="5" id="KW-0029">Amino-acid transport</keyword>
<reference evidence="7 8" key="2">
    <citation type="submission" date="2020-05" db="EMBL/GenBank/DDBJ databases">
        <title>Draft genome sequence of Desulfovibrio sp. strainFSS-1.</title>
        <authorList>
            <person name="Shimoshige H."/>
            <person name="Kobayashi H."/>
            <person name="Maekawa T."/>
        </authorList>
    </citation>
    <scope>NUCLEOTIDE SEQUENCE [LARGE SCALE GENOMIC DNA]</scope>
    <source>
        <strain evidence="7 8">SIID29052-01</strain>
    </source>
</reference>
<reference evidence="7 8" key="1">
    <citation type="submission" date="2020-04" db="EMBL/GenBank/DDBJ databases">
        <authorList>
            <consortium name="Desulfovibrio sp. FSS-1 genome sequencing consortium"/>
            <person name="Shimoshige H."/>
            <person name="Kobayashi H."/>
            <person name="Maekawa T."/>
        </authorList>
    </citation>
    <scope>NUCLEOTIDE SEQUENCE [LARGE SCALE GENOMIC DNA]</scope>
    <source>
        <strain evidence="7 8">SIID29052-01</strain>
    </source>
</reference>
<dbReference type="PANTHER" id="PTHR43820:SF3">
    <property type="entry name" value="BRANCHED-CHAIN AMINO ACID TRANSPORT SYSTEM,ATP-BINDING PROTEIN"/>
    <property type="match status" value="1"/>
</dbReference>
<evidence type="ECO:0000313" key="8">
    <source>
        <dbReference type="Proteomes" id="UP000494245"/>
    </source>
</evidence>
<feature type="domain" description="ABC transporter" evidence="6">
    <location>
        <begin position="2"/>
        <end position="238"/>
    </location>
</feature>
<dbReference type="PANTHER" id="PTHR43820">
    <property type="entry name" value="HIGH-AFFINITY BRANCHED-CHAIN AMINO ACID TRANSPORT ATP-BINDING PROTEIN LIVF"/>
    <property type="match status" value="1"/>
</dbReference>
<evidence type="ECO:0000256" key="3">
    <source>
        <dbReference type="ARBA" id="ARBA00022741"/>
    </source>
</evidence>
<evidence type="ECO:0000256" key="2">
    <source>
        <dbReference type="ARBA" id="ARBA00022448"/>
    </source>
</evidence>
<dbReference type="GO" id="GO:0005524">
    <property type="term" value="F:ATP binding"/>
    <property type="evidence" value="ECO:0007669"/>
    <property type="project" value="UniProtKB-KW"/>
</dbReference>
<dbReference type="GO" id="GO:0015658">
    <property type="term" value="F:branched-chain amino acid transmembrane transporter activity"/>
    <property type="evidence" value="ECO:0007669"/>
    <property type="project" value="TreeGrafter"/>
</dbReference>
<evidence type="ECO:0000256" key="1">
    <source>
        <dbReference type="ARBA" id="ARBA00005417"/>
    </source>
</evidence>
<dbReference type="Proteomes" id="UP000494245">
    <property type="component" value="Unassembled WGS sequence"/>
</dbReference>
<dbReference type="InterPro" id="IPR003439">
    <property type="entry name" value="ABC_transporter-like_ATP-bd"/>
</dbReference>
<evidence type="ECO:0000313" key="7">
    <source>
        <dbReference type="EMBL" id="GFK93499.1"/>
    </source>
</evidence>
<keyword evidence="3" id="KW-0547">Nucleotide-binding</keyword>
<organism evidence="7 8">
    <name type="scientific">Fundidesulfovibrio magnetotacticus</name>
    <dbReference type="NCBI Taxonomy" id="2730080"/>
    <lineage>
        <taxon>Bacteria</taxon>
        <taxon>Pseudomonadati</taxon>
        <taxon>Thermodesulfobacteriota</taxon>
        <taxon>Desulfovibrionia</taxon>
        <taxon>Desulfovibrionales</taxon>
        <taxon>Desulfovibrionaceae</taxon>
        <taxon>Fundidesulfovibrio</taxon>
    </lineage>
</organism>
<comment type="caution">
    <text evidence="7">The sequence shown here is derived from an EMBL/GenBank/DDBJ whole genome shotgun (WGS) entry which is preliminary data.</text>
</comment>
<dbReference type="InterPro" id="IPR003593">
    <property type="entry name" value="AAA+_ATPase"/>
</dbReference>
<dbReference type="CDD" id="cd03224">
    <property type="entry name" value="ABC_TM1139_LivF_branched"/>
    <property type="match status" value="1"/>
</dbReference>
<keyword evidence="2" id="KW-0813">Transport</keyword>
<keyword evidence="8" id="KW-1185">Reference proteome</keyword>
<proteinExistence type="inferred from homology"/>
<dbReference type="RefSeq" id="WP_173082576.1">
    <property type="nucleotide sequence ID" value="NZ_BLTE01000004.1"/>
</dbReference>
<keyword evidence="4 7" id="KW-0067">ATP-binding</keyword>